<evidence type="ECO:0000313" key="5">
    <source>
        <dbReference type="EMBL" id="CAL4782882.1"/>
    </source>
</evidence>
<dbReference type="EMBL" id="CAMXCT020002090">
    <property type="protein sequence ID" value="CAL1148945.1"/>
    <property type="molecule type" value="Genomic_DNA"/>
</dbReference>
<feature type="domain" description="U-box" evidence="2">
    <location>
        <begin position="1"/>
        <end position="60"/>
    </location>
</feature>
<accession>A0A9P1G2L8</accession>
<evidence type="ECO:0000313" key="3">
    <source>
        <dbReference type="EMBL" id="CAI3995570.1"/>
    </source>
</evidence>
<reference evidence="4" key="2">
    <citation type="submission" date="2024-04" db="EMBL/GenBank/DDBJ databases">
        <authorList>
            <person name="Chen Y."/>
            <person name="Shah S."/>
            <person name="Dougan E. K."/>
            <person name="Thang M."/>
            <person name="Chan C."/>
        </authorList>
    </citation>
    <scope>NUCLEOTIDE SEQUENCE [LARGE SCALE GENOMIC DNA]</scope>
</reference>
<dbReference type="SMART" id="SM00504">
    <property type="entry name" value="Ubox"/>
    <property type="match status" value="1"/>
</dbReference>
<dbReference type="GO" id="GO:0004842">
    <property type="term" value="F:ubiquitin-protein transferase activity"/>
    <property type="evidence" value="ECO:0007669"/>
    <property type="project" value="InterPro"/>
</dbReference>
<gene>
    <name evidence="3" type="ORF">C1SCF055_LOCUS22108</name>
</gene>
<dbReference type="AlphaFoldDB" id="A0A9P1G2L8"/>
<evidence type="ECO:0000313" key="6">
    <source>
        <dbReference type="Proteomes" id="UP001152797"/>
    </source>
</evidence>
<dbReference type="InterPro" id="IPR013083">
    <property type="entry name" value="Znf_RING/FYVE/PHD"/>
</dbReference>
<keyword evidence="1" id="KW-1133">Transmembrane helix</keyword>
<dbReference type="Pfam" id="PF04564">
    <property type="entry name" value="U-box"/>
    <property type="match status" value="1"/>
</dbReference>
<dbReference type="GO" id="GO:0016567">
    <property type="term" value="P:protein ubiquitination"/>
    <property type="evidence" value="ECO:0007669"/>
    <property type="project" value="InterPro"/>
</dbReference>
<feature type="transmembrane region" description="Helical" evidence="1">
    <location>
        <begin position="234"/>
        <end position="259"/>
    </location>
</feature>
<dbReference type="SUPFAM" id="SSF57850">
    <property type="entry name" value="RING/U-box"/>
    <property type="match status" value="1"/>
</dbReference>
<dbReference type="EMBL" id="CAMXCT010002090">
    <property type="protein sequence ID" value="CAI3995570.1"/>
    <property type="molecule type" value="Genomic_DNA"/>
</dbReference>
<dbReference type="PROSITE" id="PS51698">
    <property type="entry name" value="U_BOX"/>
    <property type="match status" value="1"/>
</dbReference>
<keyword evidence="1" id="KW-0472">Membrane</keyword>
<evidence type="ECO:0000259" key="2">
    <source>
        <dbReference type="PROSITE" id="PS51698"/>
    </source>
</evidence>
<dbReference type="InterPro" id="IPR003613">
    <property type="entry name" value="Ubox_domain"/>
</dbReference>
<reference evidence="3" key="1">
    <citation type="submission" date="2022-10" db="EMBL/GenBank/DDBJ databases">
        <authorList>
            <person name="Chen Y."/>
            <person name="Dougan E. K."/>
            <person name="Chan C."/>
            <person name="Rhodes N."/>
            <person name="Thang M."/>
        </authorList>
    </citation>
    <scope>NUCLEOTIDE SEQUENCE</scope>
</reference>
<protein>
    <submittedName>
        <fullName evidence="5">U-box domain-containing protein</fullName>
    </submittedName>
</protein>
<dbReference type="EMBL" id="CAMXCT030002090">
    <property type="protein sequence ID" value="CAL4782882.1"/>
    <property type="molecule type" value="Genomic_DNA"/>
</dbReference>
<feature type="transmembrane region" description="Helical" evidence="1">
    <location>
        <begin position="192"/>
        <end position="214"/>
    </location>
</feature>
<name>A0A9P1G2L8_9DINO</name>
<dbReference type="Gene3D" id="3.30.40.10">
    <property type="entry name" value="Zinc/RING finger domain, C3HC4 (zinc finger)"/>
    <property type="match status" value="1"/>
</dbReference>
<keyword evidence="6" id="KW-1185">Reference proteome</keyword>
<proteinExistence type="predicted"/>
<evidence type="ECO:0000313" key="4">
    <source>
        <dbReference type="EMBL" id="CAL1148945.1"/>
    </source>
</evidence>
<dbReference type="Proteomes" id="UP001152797">
    <property type="component" value="Unassembled WGS sequence"/>
</dbReference>
<keyword evidence="1" id="KW-0812">Transmembrane</keyword>
<dbReference type="OrthoDB" id="629492at2759"/>
<sequence>MELPMVTPSGHSYDFTSITEWLARRPVDPLTLAPLSPSELYPNRVLQDEILEQLECLATKAEDEGDLELSEAARNKLTHVRAASMPQETEALNIPRLQRMIDRCAVGAAWCSLLAWEQLLVFTTSFGAILCLLLDARNSLRLKLAMLVGRSAWSPKQPLLAAFLKYALLPNAPPCHWAWPGRVALAALRGMLVLSVAPMCVTFALGGALSVAHFSAKCNEVRAVEFERAGQNGWFLRLLQVCSGVTGLSSFVLFLRLCLDQRDSCK</sequence>
<organism evidence="3">
    <name type="scientific">Cladocopium goreaui</name>
    <dbReference type="NCBI Taxonomy" id="2562237"/>
    <lineage>
        <taxon>Eukaryota</taxon>
        <taxon>Sar</taxon>
        <taxon>Alveolata</taxon>
        <taxon>Dinophyceae</taxon>
        <taxon>Suessiales</taxon>
        <taxon>Symbiodiniaceae</taxon>
        <taxon>Cladocopium</taxon>
    </lineage>
</organism>
<evidence type="ECO:0000256" key="1">
    <source>
        <dbReference type="SAM" id="Phobius"/>
    </source>
</evidence>
<comment type="caution">
    <text evidence="3">The sequence shown here is derived from an EMBL/GenBank/DDBJ whole genome shotgun (WGS) entry which is preliminary data.</text>
</comment>